<sequence length="141" mass="13811">MPLRAWLPSAMAARTEVVEGGVAQVGFLGQQVAGFAEQGPGGVQDGAGNPGVEVVGTRGGVALGEFAAVGGSAPENGVREGCGVRVGDAPEFGGEAVVEGRDDQFQAGVPAQRGVAGQQVAHEGQGRAAQQQAHGGVGVLG</sequence>
<dbReference type="EMBL" id="JAGSXH010000081">
    <property type="protein sequence ID" value="MBS2965379.1"/>
    <property type="molecule type" value="Genomic_DNA"/>
</dbReference>
<organism evidence="1 2">
    <name type="scientific">Actinocrinis puniceicyclus</name>
    <dbReference type="NCBI Taxonomy" id="977794"/>
    <lineage>
        <taxon>Bacteria</taxon>
        <taxon>Bacillati</taxon>
        <taxon>Actinomycetota</taxon>
        <taxon>Actinomycetes</taxon>
        <taxon>Catenulisporales</taxon>
        <taxon>Actinospicaceae</taxon>
        <taxon>Actinocrinis</taxon>
    </lineage>
</organism>
<name>A0A8J8BG45_9ACTN</name>
<accession>A0A8J8BG45</accession>
<protein>
    <submittedName>
        <fullName evidence="1">Uncharacterized protein</fullName>
    </submittedName>
</protein>
<feature type="non-terminal residue" evidence="1">
    <location>
        <position position="141"/>
    </location>
</feature>
<evidence type="ECO:0000313" key="1">
    <source>
        <dbReference type="EMBL" id="MBS2965379.1"/>
    </source>
</evidence>
<proteinExistence type="predicted"/>
<dbReference type="Proteomes" id="UP000677913">
    <property type="component" value="Unassembled WGS sequence"/>
</dbReference>
<gene>
    <name evidence="1" type="ORF">KGA66_20175</name>
</gene>
<evidence type="ECO:0000313" key="2">
    <source>
        <dbReference type="Proteomes" id="UP000677913"/>
    </source>
</evidence>
<comment type="caution">
    <text evidence="1">The sequence shown here is derived from an EMBL/GenBank/DDBJ whole genome shotgun (WGS) entry which is preliminary data.</text>
</comment>
<reference evidence="1" key="1">
    <citation type="submission" date="2021-04" db="EMBL/GenBank/DDBJ databases">
        <title>Genome based classification of Actinospica acidithermotolerans sp. nov., an actinobacterium isolated from an Indonesian hot spring.</title>
        <authorList>
            <person name="Kusuma A.B."/>
            <person name="Putra K.E."/>
            <person name="Nafisah S."/>
            <person name="Loh J."/>
            <person name="Nouioui I."/>
            <person name="Goodfellow M."/>
        </authorList>
    </citation>
    <scope>NUCLEOTIDE SEQUENCE</scope>
    <source>
        <strain evidence="1">DSM 45618</strain>
    </source>
</reference>
<dbReference type="AlphaFoldDB" id="A0A8J8BG45"/>
<keyword evidence="2" id="KW-1185">Reference proteome</keyword>